<protein>
    <submittedName>
        <fullName evidence="1">Uncharacterized protein</fullName>
    </submittedName>
</protein>
<dbReference type="EMBL" id="JBGCUO010000001">
    <property type="protein sequence ID" value="MEY1661329.1"/>
    <property type="molecule type" value="Genomic_DNA"/>
</dbReference>
<proteinExistence type="predicted"/>
<keyword evidence="2" id="KW-1185">Reference proteome</keyword>
<dbReference type="Proteomes" id="UP001562065">
    <property type="component" value="Unassembled WGS sequence"/>
</dbReference>
<evidence type="ECO:0000313" key="1">
    <source>
        <dbReference type="EMBL" id="MEY1661329.1"/>
    </source>
</evidence>
<sequence length="375" mass="40640">MALEGDFPAARALSLTSYVDGREYHALQDTDIAPLPGAVNPFVALAANQADDEPSASMAYRVHVVAGPKPETAAANTLYVEPGAEGEVVVIYRIYLPSDEAFDDAELPPEVRVDGLGGEQACAQLNAQLKPPAGELISVAQYSALRGMPSPASNPPRFRAAFNPQVNLLCAFAGQAEHCRDGDRPPRLDGLYATSHNQYAYTHLDRGLGPVVVLYGRLPRTPSNTPKGTPLEMRYWSLCQSEFFSLTVADCLHDGQLHLDQDDHYVVVTSLPEDRPANASAECGVNYLAWPQHGDGFGVAAPLGQDDPERGFVVMRNLLTAPDFAHAIYRTERQGDEADVMGEYLPQARYLERGVFESLVGCEGAPYQALSAQLR</sequence>
<name>A0ABV4AES6_9GAMM</name>
<accession>A0ABV4AES6</accession>
<gene>
    <name evidence="1" type="ORF">AB5I84_04110</name>
</gene>
<evidence type="ECO:0000313" key="2">
    <source>
        <dbReference type="Proteomes" id="UP001562065"/>
    </source>
</evidence>
<organism evidence="1 2">
    <name type="scientific">Isoalcanivorax beigongshangi</name>
    <dbReference type="NCBI Taxonomy" id="3238810"/>
    <lineage>
        <taxon>Bacteria</taxon>
        <taxon>Pseudomonadati</taxon>
        <taxon>Pseudomonadota</taxon>
        <taxon>Gammaproteobacteria</taxon>
        <taxon>Oceanospirillales</taxon>
        <taxon>Alcanivoracaceae</taxon>
        <taxon>Isoalcanivorax</taxon>
    </lineage>
</organism>
<reference evidence="1 2" key="1">
    <citation type="submission" date="2024-07" db="EMBL/GenBank/DDBJ databases">
        <authorList>
            <person name="Ren Q."/>
        </authorList>
    </citation>
    <scope>NUCLEOTIDE SEQUENCE [LARGE SCALE GENOMIC DNA]</scope>
    <source>
        <strain evidence="1 2">REN37</strain>
    </source>
</reference>
<dbReference type="RefSeq" id="WP_369454587.1">
    <property type="nucleotide sequence ID" value="NZ_JBGCUO010000001.1"/>
</dbReference>
<comment type="caution">
    <text evidence="1">The sequence shown here is derived from an EMBL/GenBank/DDBJ whole genome shotgun (WGS) entry which is preliminary data.</text>
</comment>